<dbReference type="RefSeq" id="WP_148597165.1">
    <property type="nucleotide sequence ID" value="NZ_CP042997.1"/>
</dbReference>
<sequence>MSPSDPSQPRFPSLPIIQGGPPPESPRRSMADRYGGLLYLGVAGLVVLAGLLGWFGYRAWALRDVWRDIYVLNDPREPDPSRVEAAARLAGDPRVEPRQLWDLALNRLLPDRARCVLAEGIGSDLVASDPRGFANAVARSPDWPGWLRLALVRPLALASTDGHTLPRERLGDLCRGDDPILRLWALYTLAVQPRPDPQTAAELDLAASTDRPEHELAAMLLEALRGPRAARLEILDRATRWNHEHHAETRALWQHPAPS</sequence>
<name>A0A5B9WBI8_9BACT</name>
<evidence type="ECO:0008006" key="5">
    <source>
        <dbReference type="Google" id="ProtNLM"/>
    </source>
</evidence>
<dbReference type="EMBL" id="CP042997">
    <property type="protein sequence ID" value="QEH37634.1"/>
    <property type="molecule type" value="Genomic_DNA"/>
</dbReference>
<accession>A0A5B9WBI8</accession>
<dbReference type="OrthoDB" id="272120at2"/>
<organism evidence="3 4">
    <name type="scientific">Aquisphaera giovannonii</name>
    <dbReference type="NCBI Taxonomy" id="406548"/>
    <lineage>
        <taxon>Bacteria</taxon>
        <taxon>Pseudomonadati</taxon>
        <taxon>Planctomycetota</taxon>
        <taxon>Planctomycetia</taxon>
        <taxon>Isosphaerales</taxon>
        <taxon>Isosphaeraceae</taxon>
        <taxon>Aquisphaera</taxon>
    </lineage>
</organism>
<evidence type="ECO:0000313" key="3">
    <source>
        <dbReference type="EMBL" id="QEH37634.1"/>
    </source>
</evidence>
<evidence type="ECO:0000256" key="1">
    <source>
        <dbReference type="SAM" id="MobiDB-lite"/>
    </source>
</evidence>
<evidence type="ECO:0000313" key="4">
    <source>
        <dbReference type="Proteomes" id="UP000324233"/>
    </source>
</evidence>
<keyword evidence="2" id="KW-0472">Membrane</keyword>
<evidence type="ECO:0000256" key="2">
    <source>
        <dbReference type="SAM" id="Phobius"/>
    </source>
</evidence>
<keyword evidence="4" id="KW-1185">Reference proteome</keyword>
<keyword evidence="2" id="KW-0812">Transmembrane</keyword>
<keyword evidence="2" id="KW-1133">Transmembrane helix</keyword>
<proteinExistence type="predicted"/>
<protein>
    <recommendedName>
        <fullName evidence="5">HEAT repeat protein</fullName>
    </recommendedName>
</protein>
<gene>
    <name evidence="3" type="ORF">OJF2_62250</name>
</gene>
<feature type="transmembrane region" description="Helical" evidence="2">
    <location>
        <begin position="37"/>
        <end position="57"/>
    </location>
</feature>
<dbReference type="KEGG" id="agv:OJF2_62250"/>
<feature type="region of interest" description="Disordered" evidence="1">
    <location>
        <begin position="1"/>
        <end position="28"/>
    </location>
</feature>
<dbReference type="Proteomes" id="UP000324233">
    <property type="component" value="Chromosome"/>
</dbReference>
<dbReference type="AlphaFoldDB" id="A0A5B9WBI8"/>
<reference evidence="3 4" key="1">
    <citation type="submission" date="2019-08" db="EMBL/GenBank/DDBJ databases">
        <title>Deep-cultivation of Planctomycetes and their phenomic and genomic characterization uncovers novel biology.</title>
        <authorList>
            <person name="Wiegand S."/>
            <person name="Jogler M."/>
            <person name="Boedeker C."/>
            <person name="Pinto D."/>
            <person name="Vollmers J."/>
            <person name="Rivas-Marin E."/>
            <person name="Kohn T."/>
            <person name="Peeters S.H."/>
            <person name="Heuer A."/>
            <person name="Rast P."/>
            <person name="Oberbeckmann S."/>
            <person name="Bunk B."/>
            <person name="Jeske O."/>
            <person name="Meyerdierks A."/>
            <person name="Storesund J.E."/>
            <person name="Kallscheuer N."/>
            <person name="Luecker S."/>
            <person name="Lage O.M."/>
            <person name="Pohl T."/>
            <person name="Merkel B.J."/>
            <person name="Hornburger P."/>
            <person name="Mueller R.-W."/>
            <person name="Bruemmer F."/>
            <person name="Labrenz M."/>
            <person name="Spormann A.M."/>
            <person name="Op den Camp H."/>
            <person name="Overmann J."/>
            <person name="Amann R."/>
            <person name="Jetten M.S.M."/>
            <person name="Mascher T."/>
            <person name="Medema M.H."/>
            <person name="Devos D.P."/>
            <person name="Kaster A.-K."/>
            <person name="Ovreas L."/>
            <person name="Rohde M."/>
            <person name="Galperin M.Y."/>
            <person name="Jogler C."/>
        </authorList>
    </citation>
    <scope>NUCLEOTIDE SEQUENCE [LARGE SCALE GENOMIC DNA]</scope>
    <source>
        <strain evidence="3 4">OJF2</strain>
    </source>
</reference>